<gene>
    <name evidence="3" type="ORF">B0I29_104437</name>
</gene>
<proteinExistence type="predicted"/>
<evidence type="ECO:0000313" key="4">
    <source>
        <dbReference type="Proteomes" id="UP000249341"/>
    </source>
</evidence>
<keyword evidence="4" id="KW-1185">Reference proteome</keyword>
<keyword evidence="2" id="KW-0472">Membrane</keyword>
<feature type="region of interest" description="Disordered" evidence="1">
    <location>
        <begin position="1"/>
        <end position="22"/>
    </location>
</feature>
<dbReference type="OrthoDB" id="3372650at2"/>
<keyword evidence="2" id="KW-1133">Transmembrane helix</keyword>
<protein>
    <submittedName>
        <fullName evidence="3">Uncharacterized protein</fullName>
    </submittedName>
</protein>
<evidence type="ECO:0000256" key="2">
    <source>
        <dbReference type="SAM" id="Phobius"/>
    </source>
</evidence>
<sequence length="162" mass="16653">MSVLASPPPAGPGVHPPFPAPPVEGRGKRIGLGFGIAGGIALLVCGGGVAALFGLATAMDNAINEQADVVVTRYMDAVQDRDFAKAYDLLCEDSQAEEGRVEFSTRMGATETVRDFAVGDVDLTYGTVPVNVTYADGDTAVLKAELAQNTSTGAFEVCGVGE</sequence>
<feature type="transmembrane region" description="Helical" evidence="2">
    <location>
        <begin position="30"/>
        <end position="56"/>
    </location>
</feature>
<dbReference type="Proteomes" id="UP000249341">
    <property type="component" value="Unassembled WGS sequence"/>
</dbReference>
<evidence type="ECO:0000256" key="1">
    <source>
        <dbReference type="SAM" id="MobiDB-lite"/>
    </source>
</evidence>
<accession>A0A327ZFP0</accession>
<name>A0A327ZFP0_9ACTN</name>
<dbReference type="EMBL" id="QLMJ01000004">
    <property type="protein sequence ID" value="RAK39896.1"/>
    <property type="molecule type" value="Genomic_DNA"/>
</dbReference>
<dbReference type="AlphaFoldDB" id="A0A327ZFP0"/>
<organism evidence="3 4">
    <name type="scientific">Actinoplanes lutulentus</name>
    <dbReference type="NCBI Taxonomy" id="1287878"/>
    <lineage>
        <taxon>Bacteria</taxon>
        <taxon>Bacillati</taxon>
        <taxon>Actinomycetota</taxon>
        <taxon>Actinomycetes</taxon>
        <taxon>Micromonosporales</taxon>
        <taxon>Micromonosporaceae</taxon>
        <taxon>Actinoplanes</taxon>
    </lineage>
</organism>
<evidence type="ECO:0000313" key="3">
    <source>
        <dbReference type="EMBL" id="RAK39896.1"/>
    </source>
</evidence>
<comment type="caution">
    <text evidence="3">The sequence shown here is derived from an EMBL/GenBank/DDBJ whole genome shotgun (WGS) entry which is preliminary data.</text>
</comment>
<dbReference type="RefSeq" id="WP_111649068.1">
    <property type="nucleotide sequence ID" value="NZ_JACHWI010000001.1"/>
</dbReference>
<reference evidence="3 4" key="1">
    <citation type="submission" date="2018-06" db="EMBL/GenBank/DDBJ databases">
        <title>Genomic Encyclopedia of Type Strains, Phase III (KMG-III): the genomes of soil and plant-associated and newly described type strains.</title>
        <authorList>
            <person name="Whitman W."/>
        </authorList>
    </citation>
    <scope>NUCLEOTIDE SEQUENCE [LARGE SCALE GENOMIC DNA]</scope>
    <source>
        <strain evidence="3 4">CGMCC 4.7090</strain>
    </source>
</reference>
<keyword evidence="2" id="KW-0812">Transmembrane</keyword>